<sequence>MQDDDSSTRAYSAPALPPELLLSIFDHSTRADLVQAARVSREWRTSARAHPLYRAHVSLDEPYPRTVPVLANIISRFTRQVEAAIAQGVRLELSVTLRCLPAGELFGESGLDEDSLSLAHGRIASFICSSLHAVVELHLFVSNRFYDVFRLKSCTTPAPILWCLSSSLLEREEVAPLGPIFAGRCPQLREVSLQNVPLGSGRYSAFSSVTRVQLGDGVKDNIRVIAEAFPHAHDVDIQISHLYGDFMAQPPYIDLVDWATKLTCLRCCMSTTSLPDDFLSLLEMAPFIPFVELDWWSGGSGVPEVIPIAPYLQHLTGPFELDLWYGWRNGGRVIELILRDIPRGVVREFREPQYTYSDDEYNDKETFGQDIISHNFGDDVLEHIVAAVVTLRVSPHFWGTAGDLAKRVSSLRLLELRIDADDHFNDHVVDVTYPLQEDDIDYGRLTPVDASRIVELKITTPVAGKFTIRATTVLSMIRDCDLLRPGIRPLATLENIEMVPSDLDGVLRRVAVGVRER</sequence>
<dbReference type="InParanoid" id="A0A165LB57"/>
<dbReference type="InterPro" id="IPR001810">
    <property type="entry name" value="F-box_dom"/>
</dbReference>
<dbReference type="PROSITE" id="PS50181">
    <property type="entry name" value="FBOX"/>
    <property type="match status" value="1"/>
</dbReference>
<dbReference type="CDD" id="cd09917">
    <property type="entry name" value="F-box_SF"/>
    <property type="match status" value="1"/>
</dbReference>
<organism evidence="2 3">
    <name type="scientific">Exidia glandulosa HHB12029</name>
    <dbReference type="NCBI Taxonomy" id="1314781"/>
    <lineage>
        <taxon>Eukaryota</taxon>
        <taxon>Fungi</taxon>
        <taxon>Dikarya</taxon>
        <taxon>Basidiomycota</taxon>
        <taxon>Agaricomycotina</taxon>
        <taxon>Agaricomycetes</taxon>
        <taxon>Auriculariales</taxon>
        <taxon>Exidiaceae</taxon>
        <taxon>Exidia</taxon>
    </lineage>
</organism>
<gene>
    <name evidence="2" type="ORF">EXIGLDRAFT_832752</name>
</gene>
<keyword evidence="3" id="KW-1185">Reference proteome</keyword>
<proteinExistence type="predicted"/>
<dbReference type="AlphaFoldDB" id="A0A165LB57"/>
<evidence type="ECO:0000259" key="1">
    <source>
        <dbReference type="PROSITE" id="PS50181"/>
    </source>
</evidence>
<dbReference type="Pfam" id="PF12937">
    <property type="entry name" value="F-box-like"/>
    <property type="match status" value="1"/>
</dbReference>
<dbReference type="Gene3D" id="1.20.1280.50">
    <property type="match status" value="1"/>
</dbReference>
<dbReference type="InterPro" id="IPR036047">
    <property type="entry name" value="F-box-like_dom_sf"/>
</dbReference>
<dbReference type="SMART" id="SM00256">
    <property type="entry name" value="FBOX"/>
    <property type="match status" value="1"/>
</dbReference>
<dbReference type="SUPFAM" id="SSF81383">
    <property type="entry name" value="F-box domain"/>
    <property type="match status" value="1"/>
</dbReference>
<feature type="domain" description="F-box" evidence="1">
    <location>
        <begin position="10"/>
        <end position="56"/>
    </location>
</feature>
<accession>A0A165LB57</accession>
<protein>
    <recommendedName>
        <fullName evidence="1">F-box domain-containing protein</fullName>
    </recommendedName>
</protein>
<dbReference type="EMBL" id="KV425928">
    <property type="protein sequence ID" value="KZV97626.1"/>
    <property type="molecule type" value="Genomic_DNA"/>
</dbReference>
<evidence type="ECO:0000313" key="2">
    <source>
        <dbReference type="EMBL" id="KZV97626.1"/>
    </source>
</evidence>
<name>A0A165LB57_EXIGL</name>
<reference evidence="2 3" key="1">
    <citation type="journal article" date="2016" name="Mol. Biol. Evol.">
        <title>Comparative Genomics of Early-Diverging Mushroom-Forming Fungi Provides Insights into the Origins of Lignocellulose Decay Capabilities.</title>
        <authorList>
            <person name="Nagy L.G."/>
            <person name="Riley R."/>
            <person name="Tritt A."/>
            <person name="Adam C."/>
            <person name="Daum C."/>
            <person name="Floudas D."/>
            <person name="Sun H."/>
            <person name="Yadav J.S."/>
            <person name="Pangilinan J."/>
            <person name="Larsson K.H."/>
            <person name="Matsuura K."/>
            <person name="Barry K."/>
            <person name="Labutti K."/>
            <person name="Kuo R."/>
            <person name="Ohm R.A."/>
            <person name="Bhattacharya S.S."/>
            <person name="Shirouzu T."/>
            <person name="Yoshinaga Y."/>
            <person name="Martin F.M."/>
            <person name="Grigoriev I.V."/>
            <person name="Hibbett D.S."/>
        </authorList>
    </citation>
    <scope>NUCLEOTIDE SEQUENCE [LARGE SCALE GENOMIC DNA]</scope>
    <source>
        <strain evidence="2 3">HHB12029</strain>
    </source>
</reference>
<dbReference type="Proteomes" id="UP000077266">
    <property type="component" value="Unassembled WGS sequence"/>
</dbReference>
<evidence type="ECO:0000313" key="3">
    <source>
        <dbReference type="Proteomes" id="UP000077266"/>
    </source>
</evidence>